<name>X1JSG1_9ZZZZ</name>
<gene>
    <name evidence="1" type="ORF">S03H2_59715</name>
</gene>
<protein>
    <submittedName>
        <fullName evidence="1">Uncharacterized protein</fullName>
    </submittedName>
</protein>
<accession>X1JSG1</accession>
<evidence type="ECO:0000313" key="1">
    <source>
        <dbReference type="EMBL" id="GAH84370.1"/>
    </source>
</evidence>
<reference evidence="1" key="1">
    <citation type="journal article" date="2014" name="Front. Microbiol.">
        <title>High frequency of phylogenetically diverse reductive dehalogenase-homologous genes in deep subseafloor sedimentary metagenomes.</title>
        <authorList>
            <person name="Kawai M."/>
            <person name="Futagami T."/>
            <person name="Toyoda A."/>
            <person name="Takaki Y."/>
            <person name="Nishi S."/>
            <person name="Hori S."/>
            <person name="Arai W."/>
            <person name="Tsubouchi T."/>
            <person name="Morono Y."/>
            <person name="Uchiyama I."/>
            <person name="Ito T."/>
            <person name="Fujiyama A."/>
            <person name="Inagaki F."/>
            <person name="Takami H."/>
        </authorList>
    </citation>
    <scope>NUCLEOTIDE SEQUENCE</scope>
    <source>
        <strain evidence="1">Expedition CK06-06</strain>
    </source>
</reference>
<dbReference type="EMBL" id="BARU01038409">
    <property type="protein sequence ID" value="GAH84370.1"/>
    <property type="molecule type" value="Genomic_DNA"/>
</dbReference>
<dbReference type="AlphaFoldDB" id="X1JSG1"/>
<proteinExistence type="predicted"/>
<comment type="caution">
    <text evidence="1">The sequence shown here is derived from an EMBL/GenBank/DDBJ whole genome shotgun (WGS) entry which is preliminary data.</text>
</comment>
<feature type="non-terminal residue" evidence="1">
    <location>
        <position position="1"/>
    </location>
</feature>
<organism evidence="1">
    <name type="scientific">marine sediment metagenome</name>
    <dbReference type="NCBI Taxonomy" id="412755"/>
    <lineage>
        <taxon>unclassified sequences</taxon>
        <taxon>metagenomes</taxon>
        <taxon>ecological metagenomes</taxon>
    </lineage>
</organism>
<sequence length="66" mass="6607">GLITNLEEVLISGNKLQVVMRKGGASGEAGLGLISGFTSGLAWLAPLVSGALTSGVIKVHANVIGY</sequence>